<name>A0AAE1FA57_PETCI</name>
<evidence type="ECO:0000256" key="1">
    <source>
        <dbReference type="SAM" id="MobiDB-lite"/>
    </source>
</evidence>
<keyword evidence="3" id="KW-1185">Reference proteome</keyword>
<feature type="compositionally biased region" description="Basic and acidic residues" evidence="1">
    <location>
        <begin position="104"/>
        <end position="118"/>
    </location>
</feature>
<proteinExistence type="predicted"/>
<dbReference type="EMBL" id="JAWQEG010002900">
    <property type="protein sequence ID" value="KAK3869043.1"/>
    <property type="molecule type" value="Genomic_DNA"/>
</dbReference>
<protein>
    <submittedName>
        <fullName evidence="2">Uncharacterized protein</fullName>
    </submittedName>
</protein>
<reference evidence="2" key="1">
    <citation type="submission" date="2023-10" db="EMBL/GenBank/DDBJ databases">
        <title>Genome assemblies of two species of porcelain crab, Petrolisthes cinctipes and Petrolisthes manimaculis (Anomura: Porcellanidae).</title>
        <authorList>
            <person name="Angst P."/>
        </authorList>
    </citation>
    <scope>NUCLEOTIDE SEQUENCE</scope>
    <source>
        <strain evidence="2">PB745_01</strain>
        <tissue evidence="2">Gill</tissue>
    </source>
</reference>
<organism evidence="2 3">
    <name type="scientific">Petrolisthes cinctipes</name>
    <name type="common">Flat porcelain crab</name>
    <dbReference type="NCBI Taxonomy" id="88211"/>
    <lineage>
        <taxon>Eukaryota</taxon>
        <taxon>Metazoa</taxon>
        <taxon>Ecdysozoa</taxon>
        <taxon>Arthropoda</taxon>
        <taxon>Crustacea</taxon>
        <taxon>Multicrustacea</taxon>
        <taxon>Malacostraca</taxon>
        <taxon>Eumalacostraca</taxon>
        <taxon>Eucarida</taxon>
        <taxon>Decapoda</taxon>
        <taxon>Pleocyemata</taxon>
        <taxon>Anomura</taxon>
        <taxon>Galatheoidea</taxon>
        <taxon>Porcellanidae</taxon>
        <taxon>Petrolisthes</taxon>
    </lineage>
</organism>
<dbReference type="Proteomes" id="UP001286313">
    <property type="component" value="Unassembled WGS sequence"/>
</dbReference>
<evidence type="ECO:0000313" key="3">
    <source>
        <dbReference type="Proteomes" id="UP001286313"/>
    </source>
</evidence>
<feature type="compositionally biased region" description="Gly residues" evidence="1">
    <location>
        <begin position="62"/>
        <end position="79"/>
    </location>
</feature>
<gene>
    <name evidence="2" type="ORF">Pcinc_025618</name>
</gene>
<comment type="caution">
    <text evidence="2">The sequence shown here is derived from an EMBL/GenBank/DDBJ whole genome shotgun (WGS) entry which is preliminary data.</text>
</comment>
<dbReference type="AlphaFoldDB" id="A0AAE1FA57"/>
<evidence type="ECO:0000313" key="2">
    <source>
        <dbReference type="EMBL" id="KAK3869043.1"/>
    </source>
</evidence>
<feature type="region of interest" description="Disordered" evidence="1">
    <location>
        <begin position="37"/>
        <end position="118"/>
    </location>
</feature>
<accession>A0AAE1FA57</accession>
<sequence length="138" mass="14857">MHFPDISAQHENHNTRIFCSLAKLSIEWGGGEVLEMGRSGEWGGKGRENVGGGDGRGRESGDGNGKWGGKGREIVGGGDGRGRECGDGGEWGGKGRENVGVGDGRGRESEDREEWRIGGEGRMKEEVVRERKGEGYRI</sequence>